<evidence type="ECO:0000313" key="4">
    <source>
        <dbReference type="EMBL" id="MBP3951494.1"/>
    </source>
</evidence>
<evidence type="ECO:0000313" key="5">
    <source>
        <dbReference type="Proteomes" id="UP000678228"/>
    </source>
</evidence>
<evidence type="ECO:0000259" key="3">
    <source>
        <dbReference type="Pfam" id="PF01557"/>
    </source>
</evidence>
<comment type="similarity">
    <text evidence="1">Belongs to the FAH family.</text>
</comment>
<proteinExistence type="inferred from homology"/>
<gene>
    <name evidence="4" type="ORF">J7W16_10130</name>
</gene>
<evidence type="ECO:0000256" key="2">
    <source>
        <dbReference type="ARBA" id="ARBA00022723"/>
    </source>
</evidence>
<dbReference type="RefSeq" id="WP_210597171.1">
    <property type="nucleotide sequence ID" value="NZ_JAGKSQ010000003.1"/>
</dbReference>
<dbReference type="Proteomes" id="UP000678228">
    <property type="component" value="Unassembled WGS sequence"/>
</dbReference>
<dbReference type="AlphaFoldDB" id="A0A941ATD9"/>
<keyword evidence="2" id="KW-0479">Metal-binding</keyword>
<dbReference type="Gene3D" id="3.90.850.10">
    <property type="entry name" value="Fumarylacetoacetase-like, C-terminal domain"/>
    <property type="match status" value="1"/>
</dbReference>
<dbReference type="PANTHER" id="PTHR11820:SF7">
    <property type="entry name" value="ACYLPYRUVASE FAHD1, MITOCHONDRIAL"/>
    <property type="match status" value="1"/>
</dbReference>
<sequence length="207" mass="23255">MLIVPKNIYCIGRNYAEHANELGNDIPDQPLLFSKPTHAYVETSNQIINLPTNQGEIHYEIEMVLHVQQKVKKGDLVEDVVSHMALGLDLTLRDVQTELKKKGHPWLRAKGFKNSAIVTPFWIFEGNDDCYNHDFSFVINDKIVQVGNIKNMLFPFQTIVDECQESFGLGSGDLIFTGTPQGVGPLRSGDCCQLYWGNELKGSFIVA</sequence>
<dbReference type="InterPro" id="IPR036663">
    <property type="entry name" value="Fumarylacetoacetase_C_sf"/>
</dbReference>
<name>A0A941ATD9_9BACI</name>
<evidence type="ECO:0000256" key="1">
    <source>
        <dbReference type="ARBA" id="ARBA00010211"/>
    </source>
</evidence>
<reference evidence="4" key="1">
    <citation type="submission" date="2021-03" db="EMBL/GenBank/DDBJ databases">
        <title>Bacillus suaedae sp. nov., isolated from Suaeda aralocaspica.</title>
        <authorList>
            <person name="Lei R.F.R."/>
        </authorList>
    </citation>
    <scope>NUCLEOTIDE SEQUENCE</scope>
    <source>
        <strain evidence="4">YZJH907-2</strain>
    </source>
</reference>
<keyword evidence="4" id="KW-0378">Hydrolase</keyword>
<dbReference type="GO" id="GO:0046872">
    <property type="term" value="F:metal ion binding"/>
    <property type="evidence" value="ECO:0007669"/>
    <property type="project" value="UniProtKB-KW"/>
</dbReference>
<protein>
    <submittedName>
        <fullName evidence="4">Fumarylacetoacetate hydrolase family protein</fullName>
    </submittedName>
</protein>
<dbReference type="Pfam" id="PF01557">
    <property type="entry name" value="FAA_hydrolase"/>
    <property type="match status" value="1"/>
</dbReference>
<comment type="caution">
    <text evidence="4">The sequence shown here is derived from an EMBL/GenBank/DDBJ whole genome shotgun (WGS) entry which is preliminary data.</text>
</comment>
<feature type="domain" description="Fumarylacetoacetase-like C-terminal" evidence="3">
    <location>
        <begin position="8"/>
        <end position="192"/>
    </location>
</feature>
<organism evidence="4 5">
    <name type="scientific">Halalkalibacter suaedae</name>
    <dbReference type="NCBI Taxonomy" id="2822140"/>
    <lineage>
        <taxon>Bacteria</taxon>
        <taxon>Bacillati</taxon>
        <taxon>Bacillota</taxon>
        <taxon>Bacilli</taxon>
        <taxon>Bacillales</taxon>
        <taxon>Bacillaceae</taxon>
        <taxon>Halalkalibacter</taxon>
    </lineage>
</organism>
<dbReference type="EMBL" id="JAGKSQ010000003">
    <property type="protein sequence ID" value="MBP3951494.1"/>
    <property type="molecule type" value="Genomic_DNA"/>
</dbReference>
<dbReference type="GO" id="GO:0018773">
    <property type="term" value="F:acetylpyruvate hydrolase activity"/>
    <property type="evidence" value="ECO:0007669"/>
    <property type="project" value="TreeGrafter"/>
</dbReference>
<dbReference type="PANTHER" id="PTHR11820">
    <property type="entry name" value="ACYLPYRUVASE"/>
    <property type="match status" value="1"/>
</dbReference>
<keyword evidence="5" id="KW-1185">Reference proteome</keyword>
<dbReference type="SUPFAM" id="SSF56529">
    <property type="entry name" value="FAH"/>
    <property type="match status" value="1"/>
</dbReference>
<dbReference type="InterPro" id="IPR011234">
    <property type="entry name" value="Fumarylacetoacetase-like_C"/>
</dbReference>
<accession>A0A941ATD9</accession>